<reference evidence="1 2" key="1">
    <citation type="submission" date="2018-05" db="EMBL/GenBank/DDBJ databases">
        <title>Acuticoccus sediminis sp. nov., isolated from deep-sea sediment of Indian Ocean.</title>
        <authorList>
            <person name="Liu X."/>
            <person name="Lai Q."/>
            <person name="Du Y."/>
            <person name="Sun F."/>
            <person name="Zhang X."/>
            <person name="Wang S."/>
            <person name="Shao Z."/>
        </authorList>
    </citation>
    <scope>NUCLEOTIDE SEQUENCE [LARGE SCALE GENOMIC DNA]</scope>
    <source>
        <strain evidence="1 2">PTG4-2</strain>
    </source>
</reference>
<evidence type="ECO:0000313" key="2">
    <source>
        <dbReference type="Proteomes" id="UP000249590"/>
    </source>
</evidence>
<gene>
    <name evidence="1" type="ORF">DLJ53_04230</name>
</gene>
<keyword evidence="2" id="KW-1185">Reference proteome</keyword>
<organism evidence="1 2">
    <name type="scientific">Acuticoccus sediminis</name>
    <dbReference type="NCBI Taxonomy" id="2184697"/>
    <lineage>
        <taxon>Bacteria</taxon>
        <taxon>Pseudomonadati</taxon>
        <taxon>Pseudomonadota</taxon>
        <taxon>Alphaproteobacteria</taxon>
        <taxon>Hyphomicrobiales</taxon>
        <taxon>Amorphaceae</taxon>
        <taxon>Acuticoccus</taxon>
    </lineage>
</organism>
<comment type="caution">
    <text evidence="1">The sequence shown here is derived from an EMBL/GenBank/DDBJ whole genome shotgun (WGS) entry which is preliminary data.</text>
</comment>
<sequence length="88" mass="9747">MSTAMLDDKCLAMARNLFNNSRGSDEIAISDARYMMEAIHGDGAATIAVAIACDRLLDDKFDETRFWMRVYRSIIGADTGEQDSVAIH</sequence>
<dbReference type="AlphaFoldDB" id="A0A8B2P531"/>
<accession>A0A8B2P531</accession>
<name>A0A8B2P531_9HYPH</name>
<protein>
    <submittedName>
        <fullName evidence="1">Uncharacterized protein</fullName>
    </submittedName>
</protein>
<evidence type="ECO:0000313" key="1">
    <source>
        <dbReference type="EMBL" id="RAI03699.1"/>
    </source>
</evidence>
<dbReference type="EMBL" id="QHHQ01000001">
    <property type="protein sequence ID" value="RAI03699.1"/>
    <property type="molecule type" value="Genomic_DNA"/>
</dbReference>
<dbReference type="Proteomes" id="UP000249590">
    <property type="component" value="Unassembled WGS sequence"/>
</dbReference>
<proteinExistence type="predicted"/>